<dbReference type="Pfam" id="PF05753">
    <property type="entry name" value="TRAP_beta"/>
    <property type="match status" value="1"/>
</dbReference>
<reference evidence="2 3" key="1">
    <citation type="submission" date="2020-04" db="EMBL/GenBank/DDBJ databases">
        <authorList>
            <person name="Wallbank WR R."/>
            <person name="Pardo Diaz C."/>
            <person name="Kozak K."/>
            <person name="Martin S."/>
            <person name="Jiggins C."/>
            <person name="Moest M."/>
            <person name="Warren A I."/>
            <person name="Byers J.R.P. K."/>
            <person name="Montejo-Kovacevich G."/>
            <person name="Yen C E."/>
        </authorList>
    </citation>
    <scope>NUCLEOTIDE SEQUENCE [LARGE SCALE GENOMIC DNA]</scope>
</reference>
<comment type="caution">
    <text evidence="2">The sequence shown here is derived from an EMBL/GenBank/DDBJ whole genome shotgun (WGS) entry which is preliminary data.</text>
</comment>
<dbReference type="PANTHER" id="PTHR12861">
    <property type="entry name" value="TRANSLOCON-ASSOCIATED PROTEIN, BETA SUBUNIT PRECURSOR TRAP-BETA SIGNAL SEQUENCE RECEPTOR BETA SUBUNIT"/>
    <property type="match status" value="1"/>
</dbReference>
<keyword evidence="1" id="KW-0812">Transmembrane</keyword>
<dbReference type="GO" id="GO:0005783">
    <property type="term" value="C:endoplasmic reticulum"/>
    <property type="evidence" value="ECO:0007669"/>
    <property type="project" value="TreeGrafter"/>
</dbReference>
<dbReference type="OrthoDB" id="6880011at2759"/>
<organism evidence="2 3">
    <name type="scientific">Arctia plantaginis</name>
    <name type="common">Wood tiger moth</name>
    <name type="synonym">Phalaena plantaginis</name>
    <dbReference type="NCBI Taxonomy" id="874455"/>
    <lineage>
        <taxon>Eukaryota</taxon>
        <taxon>Metazoa</taxon>
        <taxon>Ecdysozoa</taxon>
        <taxon>Arthropoda</taxon>
        <taxon>Hexapoda</taxon>
        <taxon>Insecta</taxon>
        <taxon>Pterygota</taxon>
        <taxon>Neoptera</taxon>
        <taxon>Endopterygota</taxon>
        <taxon>Lepidoptera</taxon>
        <taxon>Glossata</taxon>
        <taxon>Ditrysia</taxon>
        <taxon>Noctuoidea</taxon>
        <taxon>Erebidae</taxon>
        <taxon>Arctiinae</taxon>
        <taxon>Arctia</taxon>
    </lineage>
</organism>
<proteinExistence type="predicted"/>
<dbReference type="EMBL" id="CADEBD010000309">
    <property type="protein sequence ID" value="CAB3241178.1"/>
    <property type="molecule type" value="Genomic_DNA"/>
</dbReference>
<accession>A0A8S1A4D0</accession>
<feature type="transmembrane region" description="Helical" evidence="1">
    <location>
        <begin position="226"/>
        <end position="248"/>
    </location>
</feature>
<sequence length="264" mass="29385">MDDRKKRANKRQQELLVERLHNNLEVARGNQADPKLYSSGSMFGVHVQLPVTDLLLRYENLSFSCLIISTKLDIMTAKLLSLILILATAVSAEDEPAIARLLVSKQVLNKYLVENLDILVKYTLFNVGTAPAVDVKLVDNGFHPEVFAVVGGQLSAQIDRIPPQTNVSHVVTVRSNRYGYFNFTSAEVTYKATEDAVEVQHAISSSPGEGAIVAFKDYDRKFSSHILDWAAFAVMTLPSLAIPFGLWYSSKSKYEKLSKPKKSH</sequence>
<evidence type="ECO:0000313" key="3">
    <source>
        <dbReference type="Proteomes" id="UP000494256"/>
    </source>
</evidence>
<name>A0A8S1A4D0_ARCPL</name>
<protein>
    <recommendedName>
        <fullName evidence="4">Translocon-associated protein subunit beta</fullName>
    </recommendedName>
</protein>
<evidence type="ECO:0000313" key="2">
    <source>
        <dbReference type="EMBL" id="CAB3241178.1"/>
    </source>
</evidence>
<dbReference type="AlphaFoldDB" id="A0A8S1A4D0"/>
<dbReference type="PANTHER" id="PTHR12861:SF3">
    <property type="entry name" value="TRANSLOCON-ASSOCIATED PROTEIN SUBUNIT BETA"/>
    <property type="match status" value="1"/>
</dbReference>
<keyword evidence="1" id="KW-0472">Membrane</keyword>
<keyword evidence="1" id="KW-1133">Transmembrane helix</keyword>
<evidence type="ECO:0008006" key="4">
    <source>
        <dbReference type="Google" id="ProtNLM"/>
    </source>
</evidence>
<gene>
    <name evidence="2" type="ORF">APLA_LOCUS9485</name>
</gene>
<dbReference type="Proteomes" id="UP000494256">
    <property type="component" value="Unassembled WGS sequence"/>
</dbReference>
<evidence type="ECO:0000256" key="1">
    <source>
        <dbReference type="SAM" id="Phobius"/>
    </source>
</evidence>